<geneLocation type="plasmid" evidence="2 3">
    <name>unnamed3</name>
</geneLocation>
<protein>
    <submittedName>
        <fullName evidence="2">Uncharacterized protein</fullName>
    </submittedName>
</protein>
<evidence type="ECO:0000256" key="1">
    <source>
        <dbReference type="SAM" id="MobiDB-lite"/>
    </source>
</evidence>
<evidence type="ECO:0000313" key="3">
    <source>
        <dbReference type="Proteomes" id="UP000509750"/>
    </source>
</evidence>
<keyword evidence="2" id="KW-0614">Plasmid</keyword>
<dbReference type="KEGG" id="halg:HUG10_21485"/>
<organism evidence="2 3">
    <name type="scientific">Halorarum halophilum</name>
    <dbReference type="NCBI Taxonomy" id="2743090"/>
    <lineage>
        <taxon>Archaea</taxon>
        <taxon>Methanobacteriati</taxon>
        <taxon>Methanobacteriota</taxon>
        <taxon>Stenosarchaea group</taxon>
        <taxon>Halobacteria</taxon>
        <taxon>Halobacteriales</taxon>
        <taxon>Haloferacaceae</taxon>
        <taxon>Halorarum</taxon>
    </lineage>
</organism>
<evidence type="ECO:0000313" key="2">
    <source>
        <dbReference type="EMBL" id="QLG30163.1"/>
    </source>
</evidence>
<accession>A0A7D5L342</accession>
<keyword evidence="3" id="KW-1185">Reference proteome</keyword>
<dbReference type="Proteomes" id="UP000509750">
    <property type="component" value="Plasmid unnamed3"/>
</dbReference>
<dbReference type="EMBL" id="CP058532">
    <property type="protein sequence ID" value="QLG30163.1"/>
    <property type="molecule type" value="Genomic_DNA"/>
</dbReference>
<sequence length="113" mass="12652">MSWETAFDDRYQEMAWVVADQQEMLPEYTGQNDYQLQLDAIRAGTLDLSAAIRGVGRHDEDALGTELARLLVAVHQLSVSLDVSPWEYYRDEQKNNMNKTGVTAASGSLGNDQ</sequence>
<feature type="compositionally biased region" description="Polar residues" evidence="1">
    <location>
        <begin position="95"/>
        <end position="113"/>
    </location>
</feature>
<proteinExistence type="predicted"/>
<name>A0A7D5L342_9EURY</name>
<dbReference type="GeneID" id="56031464"/>
<reference evidence="2 3" key="1">
    <citation type="submission" date="2020-07" db="EMBL/GenBank/DDBJ databases">
        <title>Gai3-2, isolated from salt lake.</title>
        <authorList>
            <person name="Cui H."/>
            <person name="Shi X."/>
        </authorList>
    </citation>
    <scope>NUCLEOTIDE SEQUENCE [LARGE SCALE GENOMIC DNA]</scope>
    <source>
        <strain evidence="2 3">Gai3-2</strain>
        <plasmid evidence="2 3">unnamed3</plasmid>
    </source>
</reference>
<dbReference type="RefSeq" id="WP_179171737.1">
    <property type="nucleotide sequence ID" value="NZ_CP058532.1"/>
</dbReference>
<gene>
    <name evidence="2" type="ORF">HUG10_21485</name>
</gene>
<dbReference type="AlphaFoldDB" id="A0A7D5L342"/>
<feature type="region of interest" description="Disordered" evidence="1">
    <location>
        <begin position="94"/>
        <end position="113"/>
    </location>
</feature>